<reference evidence="1 2" key="1">
    <citation type="submission" date="2020-08" db="EMBL/GenBank/DDBJ databases">
        <title>Plant Genome Project.</title>
        <authorList>
            <person name="Zhang R.-G."/>
        </authorList>
    </citation>
    <scope>NUCLEOTIDE SEQUENCE [LARGE SCALE GENOMIC DNA]</scope>
    <source>
        <tissue evidence="1">Rhizome</tissue>
    </source>
</reference>
<name>A0A8J5FGD2_ZINOF</name>
<dbReference type="Gene3D" id="2.30.30.490">
    <property type="match status" value="1"/>
</dbReference>
<accession>A0A8J5FGD2</accession>
<evidence type="ECO:0000313" key="1">
    <source>
        <dbReference type="EMBL" id="KAG6485093.1"/>
    </source>
</evidence>
<proteinExistence type="predicted"/>
<dbReference type="EMBL" id="JACMSC010000015">
    <property type="protein sequence ID" value="KAG6485093.1"/>
    <property type="molecule type" value="Genomic_DNA"/>
</dbReference>
<organism evidence="1 2">
    <name type="scientific">Zingiber officinale</name>
    <name type="common">Ginger</name>
    <name type="synonym">Amomum zingiber</name>
    <dbReference type="NCBI Taxonomy" id="94328"/>
    <lineage>
        <taxon>Eukaryota</taxon>
        <taxon>Viridiplantae</taxon>
        <taxon>Streptophyta</taxon>
        <taxon>Embryophyta</taxon>
        <taxon>Tracheophyta</taxon>
        <taxon>Spermatophyta</taxon>
        <taxon>Magnoliopsida</taxon>
        <taxon>Liliopsida</taxon>
        <taxon>Zingiberales</taxon>
        <taxon>Zingiberaceae</taxon>
        <taxon>Zingiber</taxon>
    </lineage>
</organism>
<dbReference type="Proteomes" id="UP000734854">
    <property type="component" value="Unassembled WGS sequence"/>
</dbReference>
<dbReference type="AlphaFoldDB" id="A0A8J5FGD2"/>
<dbReference type="InterPro" id="IPR043151">
    <property type="entry name" value="BAH_sf"/>
</dbReference>
<keyword evidence="2" id="KW-1185">Reference proteome</keyword>
<gene>
    <name evidence="1" type="ORF">ZIOFF_053622</name>
</gene>
<sequence length="146" mass="16116">MSSGEADRASGPSDFKQRTEAPPVVLQGLLGSFVSQDTTVDRDFHQALMSAHTIEGKCVVHTFKNYIKLENVGSEDCFCRFDYKATTGFFTPDRVAVYGIYSLALFQNVATQFPYHVMAMPNNNIKGSNVPAMHNALTYSHADAIQ</sequence>
<dbReference type="PANTHER" id="PTHR46364">
    <property type="entry name" value="OS08G0421900 PROTEIN"/>
    <property type="match status" value="1"/>
</dbReference>
<comment type="caution">
    <text evidence="1">The sequence shown here is derived from an EMBL/GenBank/DDBJ whole genome shotgun (WGS) entry which is preliminary data.</text>
</comment>
<evidence type="ECO:0000313" key="2">
    <source>
        <dbReference type="Proteomes" id="UP000734854"/>
    </source>
</evidence>
<protein>
    <submittedName>
        <fullName evidence="1">Uncharacterized protein</fullName>
    </submittedName>
</protein>